<dbReference type="AlphaFoldDB" id="A0A5N4B767"/>
<sequence>MSWSNREVRVLIEEVQKYPCLYLVKSANYKNKHARNEALASIVKALLPLRPGVCENDIKAKFNGIKSNFFSEHRKVLASQKSGAGSDDVYKPTLWYYDLLVFLLEHYETRSAYDSLGEASQTQTQNETITESLEEEVMEEDTVYMLDTETGMLIPESNISEIDREQPPILNTPKTNCNSNRKRKKTSNEDNSQFFMESTKALQNLTAAMQSKQSDKLLGDKNQILANYIVSKLAKIHEEIKEEIEMKIVNILFEGIQRSNNL</sequence>
<dbReference type="PANTHER" id="PTHR21505">
    <property type="entry name" value="MADF DOMAIN-CONTAINING PROTEIN-RELATED"/>
    <property type="match status" value="1"/>
</dbReference>
<evidence type="ECO:0000259" key="2">
    <source>
        <dbReference type="PROSITE" id="PS51029"/>
    </source>
</evidence>
<dbReference type="SMART" id="SM00595">
    <property type="entry name" value="MADF"/>
    <property type="match status" value="1"/>
</dbReference>
<proteinExistence type="predicted"/>
<accession>A0A5N4B767</accession>
<dbReference type="PANTHER" id="PTHR21505:SF12">
    <property type="entry name" value="MADF DOMAIN-CONTAINING PROTEIN-RELATED"/>
    <property type="match status" value="1"/>
</dbReference>
<organism evidence="3 4">
    <name type="scientific">Photinus pyralis</name>
    <name type="common">Common eastern firefly</name>
    <name type="synonym">Lampyris pyralis</name>
    <dbReference type="NCBI Taxonomy" id="7054"/>
    <lineage>
        <taxon>Eukaryota</taxon>
        <taxon>Metazoa</taxon>
        <taxon>Ecdysozoa</taxon>
        <taxon>Arthropoda</taxon>
        <taxon>Hexapoda</taxon>
        <taxon>Insecta</taxon>
        <taxon>Pterygota</taxon>
        <taxon>Neoptera</taxon>
        <taxon>Endopterygota</taxon>
        <taxon>Coleoptera</taxon>
        <taxon>Polyphaga</taxon>
        <taxon>Elateriformia</taxon>
        <taxon>Elateroidea</taxon>
        <taxon>Lampyridae</taxon>
        <taxon>Lampyrinae</taxon>
        <taxon>Photinus</taxon>
    </lineage>
</organism>
<evidence type="ECO:0000313" key="4">
    <source>
        <dbReference type="Proteomes" id="UP000327044"/>
    </source>
</evidence>
<dbReference type="OrthoDB" id="9909584at2759"/>
<name>A0A5N4B767_PHOPY</name>
<dbReference type="EMBL" id="VVIM01000001">
    <property type="protein sequence ID" value="KAB0805449.1"/>
    <property type="molecule type" value="Genomic_DNA"/>
</dbReference>
<dbReference type="Proteomes" id="UP000327044">
    <property type="component" value="Unassembled WGS sequence"/>
</dbReference>
<dbReference type="InParanoid" id="A0A5N4B767"/>
<keyword evidence="4" id="KW-1185">Reference proteome</keyword>
<evidence type="ECO:0000256" key="1">
    <source>
        <dbReference type="SAM" id="MobiDB-lite"/>
    </source>
</evidence>
<gene>
    <name evidence="3" type="ORF">PPYR_02419</name>
</gene>
<dbReference type="Pfam" id="PF10545">
    <property type="entry name" value="MADF_DNA_bdg"/>
    <property type="match status" value="1"/>
</dbReference>
<dbReference type="PROSITE" id="PS51029">
    <property type="entry name" value="MADF"/>
    <property type="match status" value="1"/>
</dbReference>
<feature type="region of interest" description="Disordered" evidence="1">
    <location>
        <begin position="163"/>
        <end position="193"/>
    </location>
</feature>
<dbReference type="InterPro" id="IPR006578">
    <property type="entry name" value="MADF-dom"/>
</dbReference>
<comment type="caution">
    <text evidence="3">The sequence shown here is derived from an EMBL/GenBank/DDBJ whole genome shotgun (WGS) entry which is preliminary data.</text>
</comment>
<feature type="domain" description="MADF" evidence="2">
    <location>
        <begin position="10"/>
        <end position="108"/>
    </location>
</feature>
<reference evidence="3 4" key="1">
    <citation type="journal article" date="2018" name="Elife">
        <title>Firefly genomes illuminate parallel origins of bioluminescence in beetles.</title>
        <authorList>
            <person name="Fallon T.R."/>
            <person name="Lower S.E."/>
            <person name="Chang C.H."/>
            <person name="Bessho-Uehara M."/>
            <person name="Martin G.J."/>
            <person name="Bewick A.J."/>
            <person name="Behringer M."/>
            <person name="Debat H.J."/>
            <person name="Wong I."/>
            <person name="Day J.C."/>
            <person name="Suvorov A."/>
            <person name="Silva C.J."/>
            <person name="Stanger-Hall K.F."/>
            <person name="Hall D.W."/>
            <person name="Schmitz R.J."/>
            <person name="Nelson D.R."/>
            <person name="Lewis S.M."/>
            <person name="Shigenobu S."/>
            <person name="Bybee S.M."/>
            <person name="Larracuente A.M."/>
            <person name="Oba Y."/>
            <person name="Weng J.K."/>
        </authorList>
    </citation>
    <scope>NUCLEOTIDE SEQUENCE [LARGE SCALE GENOMIC DNA]</scope>
    <source>
        <strain evidence="3">1611_PpyrPB1</strain>
        <tissue evidence="3">Whole body</tissue>
    </source>
</reference>
<protein>
    <recommendedName>
        <fullName evidence="2">MADF domain-containing protein</fullName>
    </recommendedName>
</protein>
<evidence type="ECO:0000313" key="3">
    <source>
        <dbReference type="EMBL" id="KAB0805449.1"/>
    </source>
</evidence>